<organism evidence="9 10">
    <name type="scientific">Hibiscus sabdariffa</name>
    <name type="common">roselle</name>
    <dbReference type="NCBI Taxonomy" id="183260"/>
    <lineage>
        <taxon>Eukaryota</taxon>
        <taxon>Viridiplantae</taxon>
        <taxon>Streptophyta</taxon>
        <taxon>Embryophyta</taxon>
        <taxon>Tracheophyta</taxon>
        <taxon>Spermatophyta</taxon>
        <taxon>Magnoliopsida</taxon>
        <taxon>eudicotyledons</taxon>
        <taxon>Gunneridae</taxon>
        <taxon>Pentapetalae</taxon>
        <taxon>rosids</taxon>
        <taxon>malvids</taxon>
        <taxon>Malvales</taxon>
        <taxon>Malvaceae</taxon>
        <taxon>Malvoideae</taxon>
        <taxon>Hibiscus</taxon>
    </lineage>
</organism>
<dbReference type="EMBL" id="JBBPBM010000052">
    <property type="protein sequence ID" value="KAK8518797.1"/>
    <property type="molecule type" value="Genomic_DNA"/>
</dbReference>
<dbReference type="PROSITE" id="PS51017">
    <property type="entry name" value="CCT"/>
    <property type="match status" value="1"/>
</dbReference>
<dbReference type="PROSITE" id="PS50103">
    <property type="entry name" value="ZF_C3H1"/>
    <property type="match status" value="1"/>
</dbReference>
<dbReference type="InterPro" id="IPR010402">
    <property type="entry name" value="CCT_domain"/>
</dbReference>
<dbReference type="Gene3D" id="4.10.1000.10">
    <property type="entry name" value="Zinc finger, CCCH-type"/>
    <property type="match status" value="1"/>
</dbReference>
<dbReference type="Proteomes" id="UP001472677">
    <property type="component" value="Unassembled WGS sequence"/>
</dbReference>
<keyword evidence="6" id="KW-1133">Transmembrane helix</keyword>
<dbReference type="InterPro" id="IPR000571">
    <property type="entry name" value="Znf_CCCH"/>
</dbReference>
<accession>A0ABR2CH05</accession>
<feature type="region of interest" description="Disordered" evidence="5">
    <location>
        <begin position="121"/>
        <end position="167"/>
    </location>
</feature>
<dbReference type="PANTHER" id="PTHR38160">
    <property type="entry name" value="ZINC FINGER CCCH DOMAIN-CONTAINING PROTEIN 40"/>
    <property type="match status" value="1"/>
</dbReference>
<evidence type="ECO:0000256" key="5">
    <source>
        <dbReference type="SAM" id="MobiDB-lite"/>
    </source>
</evidence>
<protein>
    <recommendedName>
        <fullName evidence="11">C3H1-type domain-containing protein</fullName>
    </recommendedName>
</protein>
<dbReference type="SMART" id="SM00356">
    <property type="entry name" value="ZnF_C3H1"/>
    <property type="match status" value="1"/>
</dbReference>
<keyword evidence="10" id="KW-1185">Reference proteome</keyword>
<reference evidence="9 10" key="1">
    <citation type="journal article" date="2024" name="G3 (Bethesda)">
        <title>Genome assembly of Hibiscus sabdariffa L. provides insights into metabolisms of medicinal natural products.</title>
        <authorList>
            <person name="Kim T."/>
        </authorList>
    </citation>
    <scope>NUCLEOTIDE SEQUENCE [LARGE SCALE GENOMIC DNA]</scope>
    <source>
        <strain evidence="9">TK-2024</strain>
        <tissue evidence="9">Old leaves</tissue>
    </source>
</reference>
<evidence type="ECO:0000259" key="8">
    <source>
        <dbReference type="PROSITE" id="PS51017"/>
    </source>
</evidence>
<keyword evidence="4" id="KW-0862">Zinc</keyword>
<evidence type="ECO:0000313" key="9">
    <source>
        <dbReference type="EMBL" id="KAK8518797.1"/>
    </source>
</evidence>
<evidence type="ECO:0008006" key="11">
    <source>
        <dbReference type="Google" id="ProtNLM"/>
    </source>
</evidence>
<proteinExistence type="predicted"/>
<feature type="domain" description="C3H1-type" evidence="7">
    <location>
        <begin position="88"/>
        <end position="114"/>
    </location>
</feature>
<keyword evidence="6" id="KW-0812">Transmembrane</keyword>
<comment type="caution">
    <text evidence="9">The sequence shown here is derived from an EMBL/GenBank/DDBJ whole genome shotgun (WGS) entry which is preliminary data.</text>
</comment>
<comment type="subcellular location">
    <subcellularLocation>
        <location evidence="1 3">Nucleus</location>
    </subcellularLocation>
</comment>
<gene>
    <name evidence="9" type="ORF">V6N12_012040</name>
</gene>
<name>A0ABR2CH05_9ROSI</name>
<feature type="zinc finger region" description="C3H1-type" evidence="4">
    <location>
        <begin position="88"/>
        <end position="114"/>
    </location>
</feature>
<dbReference type="PANTHER" id="PTHR38160:SF1">
    <property type="entry name" value="ZINC FINGER CCCH DOMAIN-CONTAINING PROTEIN 40"/>
    <property type="match status" value="1"/>
</dbReference>
<evidence type="ECO:0000256" key="4">
    <source>
        <dbReference type="PROSITE-ProRule" id="PRU00723"/>
    </source>
</evidence>
<feature type="domain" description="CCT" evidence="8">
    <location>
        <begin position="216"/>
        <end position="258"/>
    </location>
</feature>
<keyword evidence="6" id="KW-0472">Membrane</keyword>
<evidence type="ECO:0000256" key="2">
    <source>
        <dbReference type="ARBA" id="ARBA00023242"/>
    </source>
</evidence>
<evidence type="ECO:0000313" key="10">
    <source>
        <dbReference type="Proteomes" id="UP001472677"/>
    </source>
</evidence>
<evidence type="ECO:0000256" key="1">
    <source>
        <dbReference type="ARBA" id="ARBA00004123"/>
    </source>
</evidence>
<dbReference type="InterPro" id="IPR045868">
    <property type="entry name" value="Znf_C3H13/40"/>
</dbReference>
<sequence>MSIRYRFSPYDPIGLSSVFPTFPFQLLSFFFLWIIAGIAIGLTWIVYFPCKRATLNPRNERFRNHDLRRLLSNLFALSPCFSKIRRKLFKTKLCVLYQRGRCSRRSCSFAHGDADLRGVSGSYGGKRSHRDGDLRDKLDRRLSPERRYSPGRDVRNQRILRGYPGGQIPSTMARSLSNIAGENSPADYQDCGLSPVFLTRELPWESNLEVSCPQARDKAKMRYNEKKKTRTFGKQIRYASRKARADTRKRVKGRFVKAGNHKGYRLQDVELDMKLTIKNEIWRLLGVAEFSFLKTQERTEGKRIREAFGHQKDDSRTKAWEAPDVPESQEISLMNPFITLPTQMHHQLGNTRKPWNCRAHSSPTPKTHPWLNQALQRNPVLDKNSMCSQLVVNLCTFLDDRVLPEEKME</sequence>
<keyword evidence="4" id="KW-0863">Zinc-finger</keyword>
<keyword evidence="2 3" id="KW-0539">Nucleus</keyword>
<keyword evidence="4" id="KW-0479">Metal-binding</keyword>
<evidence type="ECO:0000256" key="3">
    <source>
        <dbReference type="PROSITE-ProRule" id="PRU00357"/>
    </source>
</evidence>
<evidence type="ECO:0000259" key="7">
    <source>
        <dbReference type="PROSITE" id="PS50103"/>
    </source>
</evidence>
<feature type="transmembrane region" description="Helical" evidence="6">
    <location>
        <begin position="26"/>
        <end position="48"/>
    </location>
</feature>
<feature type="compositionally biased region" description="Basic and acidic residues" evidence="5">
    <location>
        <begin position="130"/>
        <end position="156"/>
    </location>
</feature>
<evidence type="ECO:0000256" key="6">
    <source>
        <dbReference type="SAM" id="Phobius"/>
    </source>
</evidence>
<dbReference type="Pfam" id="PF06203">
    <property type="entry name" value="CCT"/>
    <property type="match status" value="1"/>
</dbReference>